<keyword evidence="1" id="KW-0472">Membrane</keyword>
<protein>
    <recommendedName>
        <fullName evidence="4">t-SNARE coiled-coil homology domain-containing protein</fullName>
    </recommendedName>
</protein>
<sequence>MSSLYGFREEENSQRFNQLADTLNQFRNTVENDIQGGLRTEQNLLDSLNDNFSQLWTRVKRTSTDLSAVIKRNSNLSRIVGLILAAFFVAWMLYKLHSY</sequence>
<evidence type="ECO:0008006" key="4">
    <source>
        <dbReference type="Google" id="ProtNLM"/>
    </source>
</evidence>
<dbReference type="Proteomes" id="UP000037122">
    <property type="component" value="Unassembled WGS sequence"/>
</dbReference>
<dbReference type="AlphaFoldDB" id="A0A0L0NX12"/>
<accession>A0A0L0NX12</accession>
<dbReference type="VEuPathDB" id="FungiDB:QG37_04955"/>
<evidence type="ECO:0000256" key="1">
    <source>
        <dbReference type="SAM" id="Phobius"/>
    </source>
</evidence>
<gene>
    <name evidence="2" type="ORF">QG37_04955</name>
</gene>
<dbReference type="EMBL" id="LGST01000034">
    <property type="protein sequence ID" value="KND98195.1"/>
    <property type="molecule type" value="Genomic_DNA"/>
</dbReference>
<proteinExistence type="predicted"/>
<evidence type="ECO:0000313" key="2">
    <source>
        <dbReference type="EMBL" id="KND98195.1"/>
    </source>
</evidence>
<comment type="caution">
    <text evidence="2">The sequence shown here is derived from an EMBL/GenBank/DDBJ whole genome shotgun (WGS) entry which is preliminary data.</text>
</comment>
<keyword evidence="1" id="KW-1133">Transmembrane helix</keyword>
<keyword evidence="1" id="KW-0812">Transmembrane</keyword>
<name>A0A0L0NX12_CANAR</name>
<organism evidence="2 3">
    <name type="scientific">Candidozyma auris</name>
    <name type="common">Yeast</name>
    <name type="synonym">Candida auris</name>
    <dbReference type="NCBI Taxonomy" id="498019"/>
    <lineage>
        <taxon>Eukaryota</taxon>
        <taxon>Fungi</taxon>
        <taxon>Dikarya</taxon>
        <taxon>Ascomycota</taxon>
        <taxon>Saccharomycotina</taxon>
        <taxon>Pichiomycetes</taxon>
        <taxon>Metschnikowiaceae</taxon>
        <taxon>Candidozyma</taxon>
    </lineage>
</organism>
<reference evidence="3" key="1">
    <citation type="journal article" date="2015" name="BMC Genomics">
        <title>Draft genome of a commonly misdiagnosed multidrug resistant pathogen Candida auris.</title>
        <authorList>
            <person name="Chatterjee S."/>
            <person name="Alampalli S.V."/>
            <person name="Nageshan R.K."/>
            <person name="Chettiar S.T."/>
            <person name="Joshi S."/>
            <person name="Tatu U.S."/>
        </authorList>
    </citation>
    <scope>NUCLEOTIDE SEQUENCE [LARGE SCALE GENOMIC DNA]</scope>
    <source>
        <strain evidence="3">6684</strain>
    </source>
</reference>
<feature type="transmembrane region" description="Helical" evidence="1">
    <location>
        <begin position="76"/>
        <end position="94"/>
    </location>
</feature>
<evidence type="ECO:0000313" key="3">
    <source>
        <dbReference type="Proteomes" id="UP000037122"/>
    </source>
</evidence>